<dbReference type="SUPFAM" id="SSF46689">
    <property type="entry name" value="Homeodomain-like"/>
    <property type="match status" value="1"/>
</dbReference>
<dbReference type="InterPro" id="IPR018060">
    <property type="entry name" value="HTH_AraC"/>
</dbReference>
<evidence type="ECO:0000259" key="4">
    <source>
        <dbReference type="PROSITE" id="PS01124"/>
    </source>
</evidence>
<dbReference type="EMBL" id="JAJGNP010000003">
    <property type="protein sequence ID" value="MCC4232045.1"/>
    <property type="molecule type" value="Genomic_DNA"/>
</dbReference>
<feature type="domain" description="HTH araC/xylS-type" evidence="4">
    <location>
        <begin position="206"/>
        <end position="289"/>
    </location>
</feature>
<comment type="caution">
    <text evidence="5">The sequence shown here is derived from an EMBL/GenBank/DDBJ whole genome shotgun (WGS) entry which is preliminary data.</text>
</comment>
<evidence type="ECO:0000256" key="1">
    <source>
        <dbReference type="ARBA" id="ARBA00023015"/>
    </source>
</evidence>
<protein>
    <submittedName>
        <fullName evidence="5">Helix-turn-helix domain-containing protein</fullName>
    </submittedName>
</protein>
<dbReference type="RefSeq" id="WP_009823335.1">
    <property type="nucleotide sequence ID" value="NZ_JAJGNP010000003.1"/>
</dbReference>
<dbReference type="PROSITE" id="PS01124">
    <property type="entry name" value="HTH_ARAC_FAMILY_2"/>
    <property type="match status" value="1"/>
</dbReference>
<dbReference type="Gene3D" id="1.10.10.60">
    <property type="entry name" value="Homeodomain-like"/>
    <property type="match status" value="1"/>
</dbReference>
<sequence length="314" mass="34364">MGSHQASKPAGAVALPDERGPLSYAVAAAQGPVRLHYMPPPERLRLYFGSLYHFSVTADSYADATRADVPQLRFMLSGNGHYQFQDGAKVATPTVCLLGPTMGATRFVLNGPARVLGISLLPAGWRSLCGQDASDLADRLLDFTDVHEGVFAALLDRLRDMDAADGDAMADLVWTQLGRIVQPLRKATWELLAAVDAWLIGEGSPRIEALAEATGLSQRQLARLTNRYYGAPPKLLARKYRALRCSARIALDGESWQQLCEEAGFYDQSHFIREIKHFIGLTPHQLQTEPSAVAQLTLLRRSLGSDIAILNRLS</sequence>
<keyword evidence="1" id="KW-0805">Transcription regulation</keyword>
<keyword evidence="3" id="KW-0804">Transcription</keyword>
<reference evidence="5 6" key="1">
    <citation type="submission" date="2021-10" db="EMBL/GenBank/DDBJ databases">
        <title>The diversity and Nitrogen Metabolism of Culturable Nitrate-Utilizing Bacteria Within the Oxygen Minimum Zone of the Changjiang (Yangtze River)Estuary.</title>
        <authorList>
            <person name="Zhang D."/>
            <person name="Zheng J."/>
            <person name="Liu S."/>
            <person name="He W."/>
        </authorList>
    </citation>
    <scope>NUCLEOTIDE SEQUENCE [LARGE SCALE GENOMIC DNA]</scope>
    <source>
        <strain evidence="5 6">FXH275-2</strain>
    </source>
</reference>
<evidence type="ECO:0000313" key="5">
    <source>
        <dbReference type="EMBL" id="MCC4232045.1"/>
    </source>
</evidence>
<dbReference type="InterPro" id="IPR050204">
    <property type="entry name" value="AraC_XylS_family_regulators"/>
</dbReference>
<evidence type="ECO:0000313" key="6">
    <source>
        <dbReference type="Proteomes" id="UP001198830"/>
    </source>
</evidence>
<dbReference type="PANTHER" id="PTHR46796">
    <property type="entry name" value="HTH-TYPE TRANSCRIPTIONAL ACTIVATOR RHAS-RELATED"/>
    <property type="match status" value="1"/>
</dbReference>
<dbReference type="Proteomes" id="UP001198830">
    <property type="component" value="Unassembled WGS sequence"/>
</dbReference>
<accession>A0ABS8H0I9</accession>
<evidence type="ECO:0000256" key="2">
    <source>
        <dbReference type="ARBA" id="ARBA00023125"/>
    </source>
</evidence>
<evidence type="ECO:0000256" key="3">
    <source>
        <dbReference type="ARBA" id="ARBA00023163"/>
    </source>
</evidence>
<name>A0ABS8H0I9_9SPHN</name>
<keyword evidence="6" id="KW-1185">Reference proteome</keyword>
<dbReference type="InterPro" id="IPR009057">
    <property type="entry name" value="Homeodomain-like_sf"/>
</dbReference>
<proteinExistence type="predicted"/>
<organism evidence="5 6">
    <name type="scientific">Sphingobium soli</name>
    <dbReference type="NCBI Taxonomy" id="1591116"/>
    <lineage>
        <taxon>Bacteria</taxon>
        <taxon>Pseudomonadati</taxon>
        <taxon>Pseudomonadota</taxon>
        <taxon>Alphaproteobacteria</taxon>
        <taxon>Sphingomonadales</taxon>
        <taxon>Sphingomonadaceae</taxon>
        <taxon>Sphingobium</taxon>
    </lineage>
</organism>
<keyword evidence="2" id="KW-0238">DNA-binding</keyword>
<dbReference type="Pfam" id="PF12833">
    <property type="entry name" value="HTH_18"/>
    <property type="match status" value="1"/>
</dbReference>
<dbReference type="SMART" id="SM00342">
    <property type="entry name" value="HTH_ARAC"/>
    <property type="match status" value="1"/>
</dbReference>
<gene>
    <name evidence="5" type="ORF">LL253_04980</name>
</gene>